<keyword evidence="3" id="KW-1185">Reference proteome</keyword>
<sequence length="107" mass="11751">MQFFSATFMESQGKDPIQWLMRSNDEATKNEEANEEGSEDEEVNNDEAMEDDDAASNCDDFEDLFASEQPSTGGPIIHNPSDRPTLSYKNLVIKGKGKGVAGLSECP</sequence>
<protein>
    <submittedName>
        <fullName evidence="2">Uncharacterized protein</fullName>
    </submittedName>
</protein>
<dbReference type="EMBL" id="JARKNE010000003">
    <property type="protein sequence ID" value="KAK5838849.1"/>
    <property type="molecule type" value="Genomic_DNA"/>
</dbReference>
<organism evidence="2 3">
    <name type="scientific">Gossypium arboreum</name>
    <name type="common">Tree cotton</name>
    <name type="synonym">Gossypium nanking</name>
    <dbReference type="NCBI Taxonomy" id="29729"/>
    <lineage>
        <taxon>Eukaryota</taxon>
        <taxon>Viridiplantae</taxon>
        <taxon>Streptophyta</taxon>
        <taxon>Embryophyta</taxon>
        <taxon>Tracheophyta</taxon>
        <taxon>Spermatophyta</taxon>
        <taxon>Magnoliopsida</taxon>
        <taxon>eudicotyledons</taxon>
        <taxon>Gunneridae</taxon>
        <taxon>Pentapetalae</taxon>
        <taxon>rosids</taxon>
        <taxon>malvids</taxon>
        <taxon>Malvales</taxon>
        <taxon>Malvaceae</taxon>
        <taxon>Malvoideae</taxon>
        <taxon>Gossypium</taxon>
    </lineage>
</organism>
<evidence type="ECO:0000313" key="3">
    <source>
        <dbReference type="Proteomes" id="UP001358586"/>
    </source>
</evidence>
<dbReference type="Proteomes" id="UP001358586">
    <property type="component" value="Chromosome 3"/>
</dbReference>
<name>A0ABR0QIK4_GOSAR</name>
<feature type="compositionally biased region" description="Polar residues" evidence="1">
    <location>
        <begin position="1"/>
        <end position="10"/>
    </location>
</feature>
<feature type="compositionally biased region" description="Basic and acidic residues" evidence="1">
    <location>
        <begin position="23"/>
        <end position="32"/>
    </location>
</feature>
<feature type="compositionally biased region" description="Acidic residues" evidence="1">
    <location>
        <begin position="33"/>
        <end position="65"/>
    </location>
</feature>
<proteinExistence type="predicted"/>
<evidence type="ECO:0000313" key="2">
    <source>
        <dbReference type="EMBL" id="KAK5838849.1"/>
    </source>
</evidence>
<comment type="caution">
    <text evidence="2">The sequence shown here is derived from an EMBL/GenBank/DDBJ whole genome shotgun (WGS) entry which is preliminary data.</text>
</comment>
<gene>
    <name evidence="2" type="ORF">PVK06_007593</name>
</gene>
<evidence type="ECO:0000256" key="1">
    <source>
        <dbReference type="SAM" id="MobiDB-lite"/>
    </source>
</evidence>
<reference evidence="2 3" key="1">
    <citation type="submission" date="2023-03" db="EMBL/GenBank/DDBJ databases">
        <title>WGS of Gossypium arboreum.</title>
        <authorList>
            <person name="Yu D."/>
        </authorList>
    </citation>
    <scope>NUCLEOTIDE SEQUENCE [LARGE SCALE GENOMIC DNA]</scope>
    <source>
        <tissue evidence="2">Leaf</tissue>
    </source>
</reference>
<feature type="region of interest" description="Disordered" evidence="1">
    <location>
        <begin position="1"/>
        <end position="85"/>
    </location>
</feature>
<accession>A0ABR0QIK4</accession>